<name>A0A1J5R925_9ZZZZ</name>
<accession>A0A1J5R925</accession>
<sequence length="119" mass="12834">MSSGRKYSAEQVRECLAVLDAAASSGMTLQAYAQARGMEYWQLRGWAAQAPRWRAQLAGSDADAAGQPVKFVEAAMPVAMHAGGAHARIVCEVGSRRVQVEWPVTAATECALWLRAWLG</sequence>
<dbReference type="AlphaFoldDB" id="A0A1J5R925"/>
<proteinExistence type="predicted"/>
<gene>
    <name evidence="1" type="ORF">GALL_295660</name>
</gene>
<reference evidence="1" key="1">
    <citation type="submission" date="2016-10" db="EMBL/GenBank/DDBJ databases">
        <title>Sequence of Gallionella enrichment culture.</title>
        <authorList>
            <person name="Poehlein A."/>
            <person name="Muehling M."/>
            <person name="Daniel R."/>
        </authorList>
    </citation>
    <scope>NUCLEOTIDE SEQUENCE</scope>
</reference>
<protein>
    <recommendedName>
        <fullName evidence="2">Transposase</fullName>
    </recommendedName>
</protein>
<evidence type="ECO:0008006" key="2">
    <source>
        <dbReference type="Google" id="ProtNLM"/>
    </source>
</evidence>
<organism evidence="1">
    <name type="scientific">mine drainage metagenome</name>
    <dbReference type="NCBI Taxonomy" id="410659"/>
    <lineage>
        <taxon>unclassified sequences</taxon>
        <taxon>metagenomes</taxon>
        <taxon>ecological metagenomes</taxon>
    </lineage>
</organism>
<comment type="caution">
    <text evidence="1">The sequence shown here is derived from an EMBL/GenBank/DDBJ whole genome shotgun (WGS) entry which is preliminary data.</text>
</comment>
<evidence type="ECO:0000313" key="1">
    <source>
        <dbReference type="EMBL" id="OIQ88535.1"/>
    </source>
</evidence>
<dbReference type="EMBL" id="MLJW01000368">
    <property type="protein sequence ID" value="OIQ88535.1"/>
    <property type="molecule type" value="Genomic_DNA"/>
</dbReference>